<dbReference type="InterPro" id="IPR001214">
    <property type="entry name" value="SET_dom"/>
</dbReference>
<dbReference type="Pfam" id="PF19633">
    <property type="entry name" value="SDG2_C"/>
    <property type="match status" value="1"/>
</dbReference>
<gene>
    <name evidence="3" type="ORF">F511_36163</name>
</gene>
<feature type="region of interest" description="Disordered" evidence="1">
    <location>
        <begin position="891"/>
        <end position="922"/>
    </location>
</feature>
<feature type="region of interest" description="Disordered" evidence="1">
    <location>
        <begin position="830"/>
        <end position="852"/>
    </location>
</feature>
<dbReference type="GO" id="GO:0008168">
    <property type="term" value="F:methyltransferase activity"/>
    <property type="evidence" value="ECO:0007669"/>
    <property type="project" value="UniProtKB-KW"/>
</dbReference>
<organism evidence="3 4">
    <name type="scientific">Dorcoceras hygrometricum</name>
    <dbReference type="NCBI Taxonomy" id="472368"/>
    <lineage>
        <taxon>Eukaryota</taxon>
        <taxon>Viridiplantae</taxon>
        <taxon>Streptophyta</taxon>
        <taxon>Embryophyta</taxon>
        <taxon>Tracheophyta</taxon>
        <taxon>Spermatophyta</taxon>
        <taxon>Magnoliopsida</taxon>
        <taxon>eudicotyledons</taxon>
        <taxon>Gunneridae</taxon>
        <taxon>Pentapetalae</taxon>
        <taxon>asterids</taxon>
        <taxon>lamiids</taxon>
        <taxon>Lamiales</taxon>
        <taxon>Gesneriaceae</taxon>
        <taxon>Didymocarpoideae</taxon>
        <taxon>Trichosporeae</taxon>
        <taxon>Loxocarpinae</taxon>
        <taxon>Dorcoceras</taxon>
    </lineage>
</organism>
<dbReference type="InterPro" id="IPR046341">
    <property type="entry name" value="SET_dom_sf"/>
</dbReference>
<dbReference type="Pfam" id="PF25531">
    <property type="entry name" value="GYF_ATXR3"/>
    <property type="match status" value="2"/>
</dbReference>
<dbReference type="InterPro" id="IPR045606">
    <property type="entry name" value="ATXR3_C"/>
</dbReference>
<feature type="compositionally biased region" description="Basic and acidic residues" evidence="1">
    <location>
        <begin position="410"/>
        <end position="423"/>
    </location>
</feature>
<dbReference type="SUPFAM" id="SSF82199">
    <property type="entry name" value="SET domain"/>
    <property type="match status" value="1"/>
</dbReference>
<feature type="compositionally biased region" description="Basic and acidic residues" evidence="1">
    <location>
        <begin position="907"/>
        <end position="922"/>
    </location>
</feature>
<evidence type="ECO:0000259" key="2">
    <source>
        <dbReference type="PROSITE" id="PS50280"/>
    </source>
</evidence>
<feature type="compositionally biased region" description="Basic and acidic residues" evidence="1">
    <location>
        <begin position="238"/>
        <end position="250"/>
    </location>
</feature>
<feature type="compositionally biased region" description="Polar residues" evidence="1">
    <location>
        <begin position="509"/>
        <end position="524"/>
    </location>
</feature>
<dbReference type="SUPFAM" id="SSF81383">
    <property type="entry name" value="F-box domain"/>
    <property type="match status" value="1"/>
</dbReference>
<proteinExistence type="predicted"/>
<dbReference type="InterPro" id="IPR036047">
    <property type="entry name" value="F-box-like_dom_sf"/>
</dbReference>
<keyword evidence="3" id="KW-0489">Methyltransferase</keyword>
<feature type="region of interest" description="Disordered" evidence="1">
    <location>
        <begin position="203"/>
        <end position="524"/>
    </location>
</feature>
<dbReference type="SMART" id="SM00317">
    <property type="entry name" value="SET"/>
    <property type="match status" value="1"/>
</dbReference>
<keyword evidence="3" id="KW-0808">Transferase</keyword>
<feature type="compositionally biased region" description="Basic and acidic residues" evidence="1">
    <location>
        <begin position="267"/>
        <end position="282"/>
    </location>
</feature>
<dbReference type="GO" id="GO:0032259">
    <property type="term" value="P:methylation"/>
    <property type="evidence" value="ECO:0007669"/>
    <property type="project" value="UniProtKB-KW"/>
</dbReference>
<feature type="compositionally biased region" description="Basic residues" evidence="1">
    <location>
        <begin position="42"/>
        <end position="52"/>
    </location>
</feature>
<name>A0A2Z7A855_9LAMI</name>
<dbReference type="CDD" id="cd09917">
    <property type="entry name" value="F-box_SF"/>
    <property type="match status" value="1"/>
</dbReference>
<feature type="compositionally biased region" description="Basic and acidic residues" evidence="1">
    <location>
        <begin position="444"/>
        <end position="455"/>
    </location>
</feature>
<dbReference type="InterPro" id="IPR057851">
    <property type="entry name" value="ATXR3_GYF"/>
</dbReference>
<feature type="domain" description="SET" evidence="2">
    <location>
        <begin position="1747"/>
        <end position="1891"/>
    </location>
</feature>
<protein>
    <submittedName>
        <fullName evidence="3">Putative histone-lysine N-methyltransferase ATXR3</fullName>
    </submittedName>
</protein>
<keyword evidence="4" id="KW-1185">Reference proteome</keyword>
<feature type="compositionally biased region" description="Low complexity" evidence="1">
    <location>
        <begin position="896"/>
        <end position="905"/>
    </location>
</feature>
<dbReference type="Gene3D" id="3.80.10.10">
    <property type="entry name" value="Ribonuclease Inhibitor"/>
    <property type="match status" value="1"/>
</dbReference>
<reference evidence="3 4" key="1">
    <citation type="journal article" date="2015" name="Proc. Natl. Acad. Sci. U.S.A.">
        <title>The resurrection genome of Boea hygrometrica: A blueprint for survival of dehydration.</title>
        <authorList>
            <person name="Xiao L."/>
            <person name="Yang G."/>
            <person name="Zhang L."/>
            <person name="Yang X."/>
            <person name="Zhao S."/>
            <person name="Ji Z."/>
            <person name="Zhou Q."/>
            <person name="Hu M."/>
            <person name="Wang Y."/>
            <person name="Chen M."/>
            <person name="Xu Y."/>
            <person name="Jin H."/>
            <person name="Xiao X."/>
            <person name="Hu G."/>
            <person name="Bao F."/>
            <person name="Hu Y."/>
            <person name="Wan P."/>
            <person name="Li L."/>
            <person name="Deng X."/>
            <person name="Kuang T."/>
            <person name="Xiang C."/>
            <person name="Zhu J.K."/>
            <person name="Oliver M.J."/>
            <person name="He Y."/>
        </authorList>
    </citation>
    <scope>NUCLEOTIDE SEQUENCE [LARGE SCALE GENOMIC DNA]</scope>
    <source>
        <strain evidence="4">cv. XS01</strain>
    </source>
</reference>
<feature type="compositionally biased region" description="Basic and acidic residues" evidence="1">
    <location>
        <begin position="307"/>
        <end position="316"/>
    </location>
</feature>
<dbReference type="Proteomes" id="UP000250235">
    <property type="component" value="Unassembled WGS sequence"/>
</dbReference>
<dbReference type="OrthoDB" id="308383at2759"/>
<feature type="compositionally biased region" description="Basic and acidic residues" evidence="1">
    <location>
        <begin position="331"/>
        <end position="367"/>
    </location>
</feature>
<feature type="compositionally biased region" description="Basic and acidic residues" evidence="1">
    <location>
        <begin position="468"/>
        <end position="490"/>
    </location>
</feature>
<evidence type="ECO:0000256" key="1">
    <source>
        <dbReference type="SAM" id="MobiDB-lite"/>
    </source>
</evidence>
<dbReference type="PANTHER" id="PTHR46655:SF1">
    <property type="entry name" value="HISTONE-LYSINE N-METHYLTRANSFERASE ATXR3"/>
    <property type="match status" value="1"/>
</dbReference>
<feature type="region of interest" description="Disordered" evidence="1">
    <location>
        <begin position="1002"/>
        <end position="1031"/>
    </location>
</feature>
<dbReference type="Pfam" id="PF00856">
    <property type="entry name" value="SET"/>
    <property type="match status" value="1"/>
</dbReference>
<dbReference type="Gene3D" id="2.170.270.10">
    <property type="entry name" value="SET domain"/>
    <property type="match status" value="1"/>
</dbReference>
<sequence>MGDGGVACVASQHVMEKFTICGSKTNGKPKPNSSSKSSVKLAKVKQKMKPKKDKGGELSVKNIGSSSKEGADKNCIGEVSDDVNKEEVEEGELGTLPVENGEFFPEKPGRRYDIKSEIEKGEFIPGRWRKNDGELERNEWRSSKDELEKGEFVPDRWCRADGGNRGDDYGYSKARRYDIPKEKGWKFDRDWISPSAKERGWKFDRDKFSRSGGSAQHSRKFSSKMETEKAPKAGSKIVGEELSLKNEHFHAKNHAKNYSLSSRSKRYGMDSDMNDRKHRVDYDDYSSSKSRKLSDDGIRSAVLGDHYSGRFVDRPYKNSTPSSRNIPSERFSSRHLESSRTVKDRQNGSPHHSERSPHDWARNHDYCGRSPVRRGRSPYERIHQCARSRSPIDQSSHNDGRHRSPSCVDRSPHDQGHSRDGRDLTPTLSDRSAFGRGRYTNQREANRKVGINEKRSSHHGSKGQEAGKGQEPKKDSNKTESQKLSKETFDKGNASGDNGFIDKIDGNPRVSQSPTLKSIELSQENKVMEEPASMEEDMDICNTPPHAHVVANAAGNWYYLDLFGVEHGPSKLSDLKTLVEEGYLVSDHFIKHLDSDRWTSIENASSPLVTTNLSSVIPDTVTQLVNPPEAPGNLLTDNRNLVSDYLVDEDDISASQHAEYLDIDERVGALLEGITLIPGKELEIVEEVLLMKGEHSEWTKWRKMEGFNGHQLHMGETFEDGGFNDISSVSELTPKDTAESEPTMLAFTDKDIALPSVGTGEWISGQWSCKGGDWKRNDEAIQDRTWKRKLILNDGYPLCQMYKSGCEDPRWLQKDELYCPSQSTRLDLPPWAFTSPDDLSDPSNPSRLGQTKSAITKGVKGTILPVIRINACVVKDHGSFVPEPRVKIRGNERYSSRTSRSYSTTGDTKRLSEDGHSRNTCEQDSRKSCATFIIPKDRLHKVDELQLDLGDWYYLDGAGHEQGPLQFSELQVLADQGVIQKHSSVFRKHDKIWVPVTFSSEASDSSGITEHTAPSAGTMGDVPRKNQKNSSRFHDLHPQFIGYTRGKLQELVMKSYRSREFTAAINEVLDPWISARQPKKEMEKQIYHSDLVRACKRARIDGIEEKYEMEEDVLAFRTDAGAFDDLCAGATFMKGDDAHSVVDGQSWANLDGHVLARVFHFLRSDIKSLIYVALTCKNWRSIVKFYKDISKQVDFSSIASSCTDSMVLNIMNDYKKERITSLLLRGCTGISPGMLEELFQLFPSVSAIDMRGCTQLEDLVCKFPNINWVKNQGHVSKTRSLSQLTDRGSSTSYQTDDSSGLKEYLENSDKRDSANQLFRHSLYKRSKLFDARKSSSILSRDAQLRRLTMKKAGNGYKRMEEFIGTSLRDIMKDNTFEFFDSKVAEIEEKMKNGYYASRGLNSIKDDISRMCRDAIKNKNHVHARDVNHVVTLFIQLVTTLEKGSKSAYDREQIMKSWKDDSHTGFSSASSKYKKNLNKLSERKYLNKSNGNAFVNGISDSGDYASDRELRKRLSKLNKKSLDSGSETSDDSDKSSGFMTDSESTTSDTESDLDFQSEGAIGESRGEAYVNADDGFDSLAEDREWGARMTKASLVPPVTRKYEVIDHYVIVADEDEVRRKMQVSLPEDYVDKLNAQRNGTEDSDMEIPEVKEYKPRKSLGDEVIEQEVYGIDPYTHNLLLDSMPDESDWSLLDKHLFIEDVLLVILNKQVRNFTGSGNTPMVYSLKPVFEEILKTAEENHDRRTMRLCQLILKSIDSRPEDNYVAYRKGLGVVCNKEGGFGQDDFVVEFLGEVYPTWKWYEKQDGIRSLQKNNKDPAPEFYNIYLERPKGDADGYDLVVVDAMHKANYASRICHSCKPNCQAKVTAVDGQYQIGIYSVRPIAYGEEITFDYNSVTESKEEYEVSVCLCGNQVCRGSYLNLTGEGAFQKVLKENHGLLDRHRLMLEACELNSVSEEDYIDLGKAGLGSCLLGGLPDWLIAYSARLVRFINFERTKLPHEILRHNIEEKKKYFADIRMEVEKSDAEIQAEGVYNQRLQNLALTIDKVRYVMRCVFGDPKKAPPPLERLSPESAVSYIWKGEGSFVEELIQCMAPHLDDVLLRDFKAKICAHDPSGSGDVRMELMESLLWLRDEVRNLPCTYKSRHDAAADLINLYAHTKSFFKVKEYKTVTSPPVYITPLDLGPKYADKLGSGIHEYCKTYSETYCLGQLLFWYNQDADPDALLAKSSRGCLSLPDVGSFYAKVQKPSRQRVYGPRTLKFMLARMEKQPQRPWPKDRIWSFNTSIKVVGSPMLDAFLHDAPLDKEMVYWLKHRPSIFQAMWDR</sequence>
<evidence type="ECO:0000313" key="3">
    <source>
        <dbReference type="EMBL" id="KZV15135.1"/>
    </source>
</evidence>
<feature type="compositionally biased region" description="Low complexity" evidence="1">
    <location>
        <begin position="835"/>
        <end position="846"/>
    </location>
</feature>
<dbReference type="PANTHER" id="PTHR46655">
    <property type="entry name" value="HISTONE-LYSINE N-METHYLTRANSFERASE ATXR3"/>
    <property type="match status" value="1"/>
</dbReference>
<dbReference type="EMBL" id="KV020121">
    <property type="protein sequence ID" value="KZV15135.1"/>
    <property type="molecule type" value="Genomic_DNA"/>
</dbReference>
<dbReference type="InterPro" id="IPR032675">
    <property type="entry name" value="LRR_dom_sf"/>
</dbReference>
<feature type="region of interest" description="Disordered" evidence="1">
    <location>
        <begin position="1515"/>
        <end position="1554"/>
    </location>
</feature>
<feature type="compositionally biased region" description="Polar residues" evidence="1">
    <location>
        <begin position="317"/>
        <end position="326"/>
    </location>
</feature>
<dbReference type="PROSITE" id="PS50280">
    <property type="entry name" value="SET"/>
    <property type="match status" value="1"/>
</dbReference>
<dbReference type="CDD" id="cd10531">
    <property type="entry name" value="SET_SETD2-like"/>
    <property type="match status" value="1"/>
</dbReference>
<feature type="compositionally biased region" description="Low complexity" evidence="1">
    <location>
        <begin position="23"/>
        <end position="41"/>
    </location>
</feature>
<feature type="region of interest" description="Disordered" evidence="1">
    <location>
        <begin position="21"/>
        <end position="91"/>
    </location>
</feature>
<evidence type="ECO:0000313" key="4">
    <source>
        <dbReference type="Proteomes" id="UP000250235"/>
    </source>
</evidence>
<accession>A0A2Z7A855</accession>